<organism evidence="1 2">
    <name type="scientific">Hymenobacter duratus</name>
    <dbReference type="NCBI Taxonomy" id="2771356"/>
    <lineage>
        <taxon>Bacteria</taxon>
        <taxon>Pseudomonadati</taxon>
        <taxon>Bacteroidota</taxon>
        <taxon>Cytophagia</taxon>
        <taxon>Cytophagales</taxon>
        <taxon>Hymenobacteraceae</taxon>
        <taxon>Hymenobacter</taxon>
    </lineage>
</organism>
<comment type="caution">
    <text evidence="1">The sequence shown here is derived from an EMBL/GenBank/DDBJ whole genome shotgun (WGS) entry which is preliminary data.</text>
</comment>
<accession>A0ABR8JGX3</accession>
<sequence length="57" mass="6231">MKHDNLNTSNATLVQPGSALNEYNGKVLFPDKMAQANEMFKKVGLPKKASTRPKEAA</sequence>
<dbReference type="Proteomes" id="UP000642468">
    <property type="component" value="Unassembled WGS sequence"/>
</dbReference>
<protein>
    <submittedName>
        <fullName evidence="1">Uncharacterized protein</fullName>
    </submittedName>
</protein>
<gene>
    <name evidence="1" type="ORF">IC231_13685</name>
</gene>
<evidence type="ECO:0000313" key="1">
    <source>
        <dbReference type="EMBL" id="MBD2716091.1"/>
    </source>
</evidence>
<evidence type="ECO:0000313" key="2">
    <source>
        <dbReference type="Proteomes" id="UP000642468"/>
    </source>
</evidence>
<proteinExistence type="predicted"/>
<reference evidence="1 2" key="1">
    <citation type="submission" date="2020-09" db="EMBL/GenBank/DDBJ databases">
        <authorList>
            <person name="Kim M.K."/>
        </authorList>
    </citation>
    <scope>NUCLEOTIDE SEQUENCE [LARGE SCALE GENOMIC DNA]</scope>
    <source>
        <strain evidence="1 2">BT646</strain>
    </source>
</reference>
<keyword evidence="2" id="KW-1185">Reference proteome</keyword>
<name>A0ABR8JGX3_9BACT</name>
<dbReference type="EMBL" id="JACWZZ010000003">
    <property type="protein sequence ID" value="MBD2716091.1"/>
    <property type="molecule type" value="Genomic_DNA"/>
</dbReference>
<dbReference type="RefSeq" id="WP_190785079.1">
    <property type="nucleotide sequence ID" value="NZ_JACWZZ010000003.1"/>
</dbReference>